<organism evidence="2 3">
    <name type="scientific">Rhizobium rhizoryzae</name>
    <dbReference type="NCBI Taxonomy" id="451876"/>
    <lineage>
        <taxon>Bacteria</taxon>
        <taxon>Pseudomonadati</taxon>
        <taxon>Pseudomonadota</taxon>
        <taxon>Alphaproteobacteria</taxon>
        <taxon>Hyphomicrobiales</taxon>
        <taxon>Rhizobiaceae</taxon>
        <taxon>Rhizobium/Agrobacterium group</taxon>
        <taxon>Rhizobium</taxon>
    </lineage>
</organism>
<dbReference type="Proteomes" id="UP000519897">
    <property type="component" value="Unassembled WGS sequence"/>
</dbReference>
<dbReference type="EMBL" id="JACIEC010000008">
    <property type="protein sequence ID" value="MBB4145525.1"/>
    <property type="molecule type" value="Genomic_DNA"/>
</dbReference>
<feature type="domain" description="DUF2249" evidence="1">
    <location>
        <begin position="7"/>
        <end position="72"/>
    </location>
</feature>
<dbReference type="CDD" id="cd00291">
    <property type="entry name" value="SirA_YedF_YeeD"/>
    <property type="match status" value="1"/>
</dbReference>
<dbReference type="AlphaFoldDB" id="A0A7W6PRS0"/>
<evidence type="ECO:0000313" key="2">
    <source>
        <dbReference type="EMBL" id="MBB4145525.1"/>
    </source>
</evidence>
<name>A0A7W6PRS0_9HYPH</name>
<evidence type="ECO:0000259" key="1">
    <source>
        <dbReference type="Pfam" id="PF10006"/>
    </source>
</evidence>
<dbReference type="Gene3D" id="3.30.110.40">
    <property type="entry name" value="TusA-like domain"/>
    <property type="match status" value="1"/>
</dbReference>
<comment type="caution">
    <text evidence="2">The sequence shown here is derived from an EMBL/GenBank/DDBJ whole genome shotgun (WGS) entry which is preliminary data.</text>
</comment>
<feature type="domain" description="DUF2249" evidence="1">
    <location>
        <begin position="98"/>
        <end position="162"/>
    </location>
</feature>
<evidence type="ECO:0000313" key="3">
    <source>
        <dbReference type="Proteomes" id="UP000519897"/>
    </source>
</evidence>
<sequence>MAQDFAELDVRPLLANGVEPFPQIMSAVEALSPQQGLRLLAPFRPEPLFNVMRRRGFSHQVRELGGGDYEVCFLPAAASVAHSQDAASADIWPEAVLELDLTDLDPPQPMVRILAELEGMQPGEVLFALLSREPVFLFPELQRRGHQWVGNHDETGTVFRMLVRRGEGNRDV</sequence>
<dbReference type="InterPro" id="IPR018720">
    <property type="entry name" value="DUF2249"/>
</dbReference>
<accession>A0A7W6PRS0</accession>
<reference evidence="2 3" key="1">
    <citation type="submission" date="2020-08" db="EMBL/GenBank/DDBJ databases">
        <title>Genomic Encyclopedia of Type Strains, Phase IV (KMG-IV): sequencing the most valuable type-strain genomes for metagenomic binning, comparative biology and taxonomic classification.</title>
        <authorList>
            <person name="Goeker M."/>
        </authorList>
    </citation>
    <scope>NUCLEOTIDE SEQUENCE [LARGE SCALE GENOMIC DNA]</scope>
    <source>
        <strain evidence="2 3">DSM 29514</strain>
    </source>
</reference>
<dbReference type="RefSeq" id="WP_062557134.1">
    <property type="nucleotide sequence ID" value="NZ_CP049249.1"/>
</dbReference>
<dbReference type="Pfam" id="PF10006">
    <property type="entry name" value="DUF2249"/>
    <property type="match status" value="2"/>
</dbReference>
<keyword evidence="2" id="KW-0808">Transferase</keyword>
<dbReference type="SUPFAM" id="SSF64307">
    <property type="entry name" value="SirA-like"/>
    <property type="match status" value="1"/>
</dbReference>
<keyword evidence="3" id="KW-1185">Reference proteome</keyword>
<dbReference type="GO" id="GO:0016740">
    <property type="term" value="F:transferase activity"/>
    <property type="evidence" value="ECO:0007669"/>
    <property type="project" value="UniProtKB-KW"/>
</dbReference>
<proteinExistence type="predicted"/>
<dbReference type="InterPro" id="IPR036868">
    <property type="entry name" value="TusA-like_sf"/>
</dbReference>
<gene>
    <name evidence="2" type="ORF">GGQ72_004089</name>
</gene>
<protein>
    <submittedName>
        <fullName evidence="2">TusA-related sulfurtransferase</fullName>
    </submittedName>
</protein>